<dbReference type="OrthoDB" id="32195at2"/>
<proteinExistence type="predicted"/>
<evidence type="ECO:0000313" key="1">
    <source>
        <dbReference type="EMBL" id="PSB24365.1"/>
    </source>
</evidence>
<organism evidence="1 2">
    <name type="scientific">Stenomitos frigidus ULC18</name>
    <dbReference type="NCBI Taxonomy" id="2107698"/>
    <lineage>
        <taxon>Bacteria</taxon>
        <taxon>Bacillati</taxon>
        <taxon>Cyanobacteriota</taxon>
        <taxon>Cyanophyceae</taxon>
        <taxon>Leptolyngbyales</taxon>
        <taxon>Leptolyngbyaceae</taxon>
        <taxon>Stenomitos</taxon>
    </lineage>
</organism>
<reference evidence="2" key="1">
    <citation type="submission" date="2018-02" db="EMBL/GenBank/DDBJ databases">
        <authorList>
            <person name="Moore K."/>
            <person name="Momper L."/>
        </authorList>
    </citation>
    <scope>NUCLEOTIDE SEQUENCE [LARGE SCALE GENOMIC DNA]</scope>
    <source>
        <strain evidence="2">ULC18</strain>
    </source>
</reference>
<name>A0A2T1DV42_9CYAN</name>
<reference evidence="1 2" key="2">
    <citation type="submission" date="2018-03" db="EMBL/GenBank/DDBJ databases">
        <title>The ancient ancestry and fast evolution of plastids.</title>
        <authorList>
            <person name="Moore K.R."/>
            <person name="Magnabosco C."/>
            <person name="Momper L."/>
            <person name="Gold D.A."/>
            <person name="Bosak T."/>
            <person name="Fournier G.P."/>
        </authorList>
    </citation>
    <scope>NUCLEOTIDE SEQUENCE [LARGE SCALE GENOMIC DNA]</scope>
    <source>
        <strain evidence="1 2">ULC18</strain>
    </source>
</reference>
<gene>
    <name evidence="1" type="ORF">C7B82_27525</name>
</gene>
<accession>A0A2T1DV42</accession>
<evidence type="ECO:0000313" key="2">
    <source>
        <dbReference type="Proteomes" id="UP000239576"/>
    </source>
</evidence>
<dbReference type="Proteomes" id="UP000239576">
    <property type="component" value="Unassembled WGS sequence"/>
</dbReference>
<comment type="caution">
    <text evidence="1">The sequence shown here is derived from an EMBL/GenBank/DDBJ whole genome shotgun (WGS) entry which is preliminary data.</text>
</comment>
<keyword evidence="2" id="KW-1185">Reference proteome</keyword>
<sequence>MIQTETIKQSGITKLYNAYFHEPTSQLFKLHAKLDALVLQAYGFNPNNDLLEKLLTLNLELAEKEKRGEPVVSPWAPNDSNQ</sequence>
<dbReference type="AlphaFoldDB" id="A0A2T1DV42"/>
<dbReference type="EMBL" id="PVWK01000148">
    <property type="protein sequence ID" value="PSB24365.1"/>
    <property type="molecule type" value="Genomic_DNA"/>
</dbReference>
<protein>
    <submittedName>
        <fullName evidence="1">Uncharacterized protein</fullName>
    </submittedName>
</protein>